<dbReference type="Gene3D" id="3.40.525.10">
    <property type="entry name" value="CRAL-TRIO lipid binding domain"/>
    <property type="match status" value="1"/>
</dbReference>
<evidence type="ECO:0000313" key="1">
    <source>
        <dbReference type="EMBL" id="SSX06145.1"/>
    </source>
</evidence>
<evidence type="ECO:0000313" key="2">
    <source>
        <dbReference type="EMBL" id="SSX26501.1"/>
    </source>
</evidence>
<dbReference type="GO" id="GO:0016020">
    <property type="term" value="C:membrane"/>
    <property type="evidence" value="ECO:0007669"/>
    <property type="project" value="TreeGrafter"/>
</dbReference>
<proteinExistence type="predicted"/>
<accession>A0A336KRW1</accession>
<reference evidence="1" key="1">
    <citation type="submission" date="2018-04" db="EMBL/GenBank/DDBJ databases">
        <authorList>
            <person name="Go L.Y."/>
            <person name="Mitchell J.A."/>
        </authorList>
    </citation>
    <scope>NUCLEOTIDE SEQUENCE</scope>
    <source>
        <tissue evidence="1">Whole organism</tissue>
    </source>
</reference>
<reference evidence="2" key="2">
    <citation type="submission" date="2018-07" db="EMBL/GenBank/DDBJ databases">
        <authorList>
            <person name="Quirk P.G."/>
            <person name="Krulwich T.A."/>
        </authorList>
    </citation>
    <scope>NUCLEOTIDE SEQUENCE</scope>
</reference>
<dbReference type="EMBL" id="UFQT01000679">
    <property type="protein sequence ID" value="SSX26501.1"/>
    <property type="molecule type" value="Genomic_DNA"/>
</dbReference>
<sequence>MEIIQKLNYDEMCQKYPKFNKIDVDIIQKWLEKSPHLPKITDYEIFCFLHAADFSIEIAKIKIDNFYTCRTHLKSYFDNRDPDTEEIEYIRDVVTHIPLPERTPEGYIIIYVNIFDTAKFNIKQYIKIASQLDLVVMNVVNRLTLYVFIYMTSYSYTYIHKVHSEHFCNIVERRPTYRRTMRQILLKFHHLLLTTLIFHSNLWQLVSFLSLYAERYIPVTHPDFLGLAFEKMCQLCCLYPVVPVIIVLLHPESIMNSALIPPTFISITSLLSLSVT</sequence>
<dbReference type="EMBL" id="UFQS01000679">
    <property type="protein sequence ID" value="SSX06145.1"/>
    <property type="molecule type" value="Genomic_DNA"/>
</dbReference>
<dbReference type="InterPro" id="IPR036865">
    <property type="entry name" value="CRAL-TRIO_dom_sf"/>
</dbReference>
<organism evidence="1">
    <name type="scientific">Culicoides sonorensis</name>
    <name type="common">Biting midge</name>
    <dbReference type="NCBI Taxonomy" id="179676"/>
    <lineage>
        <taxon>Eukaryota</taxon>
        <taxon>Metazoa</taxon>
        <taxon>Ecdysozoa</taxon>
        <taxon>Arthropoda</taxon>
        <taxon>Hexapoda</taxon>
        <taxon>Insecta</taxon>
        <taxon>Pterygota</taxon>
        <taxon>Neoptera</taxon>
        <taxon>Endopterygota</taxon>
        <taxon>Diptera</taxon>
        <taxon>Nematocera</taxon>
        <taxon>Chironomoidea</taxon>
        <taxon>Ceratopogonidae</taxon>
        <taxon>Ceratopogoninae</taxon>
        <taxon>Culicoides</taxon>
        <taxon>Monoculicoides</taxon>
    </lineage>
</organism>
<dbReference type="SUPFAM" id="SSF46938">
    <property type="entry name" value="CRAL/TRIO N-terminal domain"/>
    <property type="match status" value="1"/>
</dbReference>
<protein>
    <submittedName>
        <fullName evidence="1">CSON013470 protein</fullName>
    </submittedName>
</protein>
<dbReference type="GO" id="GO:1902936">
    <property type="term" value="F:phosphatidylinositol bisphosphate binding"/>
    <property type="evidence" value="ECO:0007669"/>
    <property type="project" value="TreeGrafter"/>
</dbReference>
<dbReference type="PANTHER" id="PTHR10174:SF224">
    <property type="entry name" value="RETINOL-BINDING PROTEIN PINTA"/>
    <property type="match status" value="1"/>
</dbReference>
<dbReference type="VEuPathDB" id="VectorBase:CSON013470"/>
<name>A0A336KRW1_CULSO</name>
<dbReference type="AlphaFoldDB" id="A0A336KRW1"/>
<gene>
    <name evidence="1" type="primary">CSON013470</name>
</gene>
<dbReference type="InterPro" id="IPR036273">
    <property type="entry name" value="CRAL/TRIO_N_dom_sf"/>
</dbReference>
<dbReference type="PANTHER" id="PTHR10174">
    <property type="entry name" value="ALPHA-TOCOPHEROL TRANSFER PROTEIN-RELATED"/>
    <property type="match status" value="1"/>
</dbReference>